<dbReference type="PROSITE" id="PS50011">
    <property type="entry name" value="PROTEIN_KINASE_DOM"/>
    <property type="match status" value="1"/>
</dbReference>
<evidence type="ECO:0000259" key="1">
    <source>
        <dbReference type="PROSITE" id="PS50011"/>
    </source>
</evidence>
<keyword evidence="3" id="KW-1185">Reference proteome</keyword>
<dbReference type="OrthoDB" id="1911848at2759"/>
<dbReference type="GO" id="GO:0005524">
    <property type="term" value="F:ATP binding"/>
    <property type="evidence" value="ECO:0007669"/>
    <property type="project" value="InterPro"/>
</dbReference>
<dbReference type="GO" id="GO:0004672">
    <property type="term" value="F:protein kinase activity"/>
    <property type="evidence" value="ECO:0007669"/>
    <property type="project" value="InterPro"/>
</dbReference>
<dbReference type="InterPro" id="IPR000719">
    <property type="entry name" value="Prot_kinase_dom"/>
</dbReference>
<dbReference type="InterPro" id="IPR011009">
    <property type="entry name" value="Kinase-like_dom_sf"/>
</dbReference>
<dbReference type="PANTHER" id="PTHR37542">
    <property type="entry name" value="HELO DOMAIN-CONTAINING PROTEIN-RELATED"/>
    <property type="match status" value="1"/>
</dbReference>
<dbReference type="PANTHER" id="PTHR37542:SF3">
    <property type="entry name" value="PRION-INHIBITION AND PROPAGATION HELO DOMAIN-CONTAINING PROTEIN"/>
    <property type="match status" value="1"/>
</dbReference>
<sequence>MEVALGIAGLALAAPTVVKTCFNLVDALMQKVEKNKSLRSHAERLKAFEIKTGRSKLKQDMKLGEAILKDPTVEQNDKACLEAVFDDAMKTLKEMDVTVDTILQNCDNFLSRKRRVALAKFTEQSRALDTTTNRFHDIVISQTLVQISESNNNVSLLKDFDFTIIGPLEDWKPLNKSAFIHKGRLTRSLKDIPAGTGEFVIESRAYKAATRDWVKTNLRFLAQRLAAAQLAEGILPLVGCREDSVRQEFQLAFCANSYAASAQTLQLLYCEKKTLPTLNFRLGLCANLAEAILHVHTLGLVHKNIRPENVLIASNDNCESNKVFLLGWKYARKAFDAPTVREGEPSTERKIYQHPHRQVEIADEDYCMGHDIYSLGVCMLEILAWAPLISSTEAGETSFNEDFKSGFKNRGLAKDKDEVNPAWLKGQHPRNVQRVLQDMAADKLPYLAGTRMAEVVASCLGCLESEEGRGGDANFRGRNPKEVGADFVDSVLKHTRSVAGAI</sequence>
<dbReference type="Gene3D" id="1.10.510.10">
    <property type="entry name" value="Transferase(Phosphotransferase) domain 1"/>
    <property type="match status" value="1"/>
</dbReference>
<protein>
    <submittedName>
        <fullName evidence="2">HET-s/LopB domain protein</fullName>
    </submittedName>
</protein>
<evidence type="ECO:0000313" key="2">
    <source>
        <dbReference type="EMBL" id="KAF2245897.1"/>
    </source>
</evidence>
<feature type="domain" description="Protein kinase" evidence="1">
    <location>
        <begin position="174"/>
        <end position="502"/>
    </location>
</feature>
<reference evidence="2" key="1">
    <citation type="journal article" date="2020" name="Stud. Mycol.">
        <title>101 Dothideomycetes genomes: a test case for predicting lifestyles and emergence of pathogens.</title>
        <authorList>
            <person name="Haridas S."/>
            <person name="Albert R."/>
            <person name="Binder M."/>
            <person name="Bloem J."/>
            <person name="Labutti K."/>
            <person name="Salamov A."/>
            <person name="Andreopoulos B."/>
            <person name="Baker S."/>
            <person name="Barry K."/>
            <person name="Bills G."/>
            <person name="Bluhm B."/>
            <person name="Cannon C."/>
            <person name="Castanera R."/>
            <person name="Culley D."/>
            <person name="Daum C."/>
            <person name="Ezra D."/>
            <person name="Gonzalez J."/>
            <person name="Henrissat B."/>
            <person name="Kuo A."/>
            <person name="Liang C."/>
            <person name="Lipzen A."/>
            <person name="Lutzoni F."/>
            <person name="Magnuson J."/>
            <person name="Mondo S."/>
            <person name="Nolan M."/>
            <person name="Ohm R."/>
            <person name="Pangilinan J."/>
            <person name="Park H.-J."/>
            <person name="Ramirez L."/>
            <person name="Alfaro M."/>
            <person name="Sun H."/>
            <person name="Tritt A."/>
            <person name="Yoshinaga Y."/>
            <person name="Zwiers L.-H."/>
            <person name="Turgeon B."/>
            <person name="Goodwin S."/>
            <person name="Spatafora J."/>
            <person name="Crous P."/>
            <person name="Grigoriev I."/>
        </authorList>
    </citation>
    <scope>NUCLEOTIDE SEQUENCE</scope>
    <source>
        <strain evidence="2">CBS 122368</strain>
    </source>
</reference>
<dbReference type="SUPFAM" id="SSF56112">
    <property type="entry name" value="Protein kinase-like (PK-like)"/>
    <property type="match status" value="1"/>
</dbReference>
<proteinExistence type="predicted"/>
<organism evidence="2 3">
    <name type="scientific">Trematosphaeria pertusa</name>
    <dbReference type="NCBI Taxonomy" id="390896"/>
    <lineage>
        <taxon>Eukaryota</taxon>
        <taxon>Fungi</taxon>
        <taxon>Dikarya</taxon>
        <taxon>Ascomycota</taxon>
        <taxon>Pezizomycotina</taxon>
        <taxon>Dothideomycetes</taxon>
        <taxon>Pleosporomycetidae</taxon>
        <taxon>Pleosporales</taxon>
        <taxon>Massarineae</taxon>
        <taxon>Trematosphaeriaceae</taxon>
        <taxon>Trematosphaeria</taxon>
    </lineage>
</organism>
<dbReference type="RefSeq" id="XP_033680901.1">
    <property type="nucleotide sequence ID" value="XM_033835733.1"/>
</dbReference>
<evidence type="ECO:0000313" key="3">
    <source>
        <dbReference type="Proteomes" id="UP000800094"/>
    </source>
</evidence>
<dbReference type="EMBL" id="ML987199">
    <property type="protein sequence ID" value="KAF2245897.1"/>
    <property type="molecule type" value="Genomic_DNA"/>
</dbReference>
<accession>A0A6A6I6E0</accession>
<dbReference type="GeneID" id="54589063"/>
<dbReference type="Proteomes" id="UP000800094">
    <property type="component" value="Unassembled WGS sequence"/>
</dbReference>
<gene>
    <name evidence="2" type="ORF">BU26DRAFT_607199</name>
</gene>
<dbReference type="AlphaFoldDB" id="A0A6A6I6E0"/>
<name>A0A6A6I6E0_9PLEO</name>